<accession>A0ABT6LKR9</accession>
<protein>
    <submittedName>
        <fullName evidence="2">Uncharacterized protein</fullName>
    </submittedName>
</protein>
<evidence type="ECO:0000313" key="3">
    <source>
        <dbReference type="Proteomes" id="UP001160499"/>
    </source>
</evidence>
<sequence>MGFWEVFYASWQMECCGTPFSVGEEVSWPLMFSSSGELLDGGWHEELAKLVGPVERLPGRSLRFLREESGLTVALGGDLGAEAVSEDGSIRLVGMLLVERHGSDWPQAGGKVGAVRVVTQEYEEKVPGSRSWTPVREPGARRLRSVDTCPKWFERGTVDERGRRAMEEGVLVTLEVPSGAPEGTADAADGAADAAGGSPRPAVP</sequence>
<gene>
    <name evidence="2" type="ORF">M2283_003882</name>
</gene>
<evidence type="ECO:0000256" key="1">
    <source>
        <dbReference type="SAM" id="MobiDB-lite"/>
    </source>
</evidence>
<keyword evidence="3" id="KW-1185">Reference proteome</keyword>
<dbReference type="Proteomes" id="UP001160499">
    <property type="component" value="Unassembled WGS sequence"/>
</dbReference>
<name>A0ABT6LKR9_9ACTN</name>
<dbReference type="RefSeq" id="WP_280877511.1">
    <property type="nucleotide sequence ID" value="NZ_JARXVH010000005.1"/>
</dbReference>
<dbReference type="Pfam" id="PF20218">
    <property type="entry name" value="DUF6578"/>
    <property type="match status" value="1"/>
</dbReference>
<evidence type="ECO:0000313" key="2">
    <source>
        <dbReference type="EMBL" id="MDH6216565.1"/>
    </source>
</evidence>
<dbReference type="EMBL" id="JARXVH010000005">
    <property type="protein sequence ID" value="MDH6216565.1"/>
    <property type="molecule type" value="Genomic_DNA"/>
</dbReference>
<dbReference type="InterPro" id="IPR046485">
    <property type="entry name" value="DUF6578"/>
</dbReference>
<reference evidence="2 3" key="1">
    <citation type="submission" date="2023-04" db="EMBL/GenBank/DDBJ databases">
        <title>Forest soil microbial communities from Buena Vista Peninsula, Colon Province, Panama.</title>
        <authorList>
            <person name="Bouskill N."/>
        </authorList>
    </citation>
    <scope>NUCLEOTIDE SEQUENCE [LARGE SCALE GENOMIC DNA]</scope>
    <source>
        <strain evidence="2 3">GGS1</strain>
    </source>
</reference>
<feature type="compositionally biased region" description="Low complexity" evidence="1">
    <location>
        <begin position="185"/>
        <end position="197"/>
    </location>
</feature>
<feature type="region of interest" description="Disordered" evidence="1">
    <location>
        <begin position="176"/>
        <end position="204"/>
    </location>
</feature>
<comment type="caution">
    <text evidence="2">The sequence shown here is derived from an EMBL/GenBank/DDBJ whole genome shotgun (WGS) entry which is preliminary data.</text>
</comment>
<proteinExistence type="predicted"/>
<organism evidence="2 3">
    <name type="scientific">Streptomyces pseudovenezuelae</name>
    <dbReference type="NCBI Taxonomy" id="67350"/>
    <lineage>
        <taxon>Bacteria</taxon>
        <taxon>Bacillati</taxon>
        <taxon>Actinomycetota</taxon>
        <taxon>Actinomycetes</taxon>
        <taxon>Kitasatosporales</taxon>
        <taxon>Streptomycetaceae</taxon>
        <taxon>Streptomyces</taxon>
        <taxon>Streptomyces aurantiacus group</taxon>
    </lineage>
</organism>